<organism evidence="1 2">
    <name type="scientific">Xylanibacter muris</name>
    <dbReference type="NCBI Taxonomy" id="2736290"/>
    <lineage>
        <taxon>Bacteria</taxon>
        <taxon>Pseudomonadati</taxon>
        <taxon>Bacteroidota</taxon>
        <taxon>Bacteroidia</taxon>
        <taxon>Bacteroidales</taxon>
        <taxon>Prevotellaceae</taxon>
        <taxon>Xylanibacter</taxon>
    </lineage>
</organism>
<dbReference type="EMBL" id="JABKKF010000001">
    <property type="protein sequence ID" value="NPD91120.1"/>
    <property type="molecule type" value="Genomic_DNA"/>
</dbReference>
<dbReference type="Proteomes" id="UP000714420">
    <property type="component" value="Unassembled WGS sequence"/>
</dbReference>
<evidence type="ECO:0000313" key="1">
    <source>
        <dbReference type="EMBL" id="NPD91120.1"/>
    </source>
</evidence>
<reference evidence="1 2" key="1">
    <citation type="submission" date="2020-05" db="EMBL/GenBank/DDBJ databases">
        <title>Distinct polysaccharide utilization as determinants for interspecies competition between intestinal Prevotella spp.</title>
        <authorList>
            <person name="Galvez E.J.C."/>
            <person name="Iljazovic A."/>
            <person name="Strowig T."/>
        </authorList>
    </citation>
    <scope>NUCLEOTIDE SEQUENCE [LARGE SCALE GENOMIC DNA]</scope>
    <source>
        <strain evidence="1 2">PMUR</strain>
    </source>
</reference>
<keyword evidence="2" id="KW-1185">Reference proteome</keyword>
<accession>A0ABX2ALP5</accession>
<name>A0ABX2ALP5_9BACT</name>
<evidence type="ECO:0000313" key="2">
    <source>
        <dbReference type="Proteomes" id="UP000714420"/>
    </source>
</evidence>
<proteinExistence type="predicted"/>
<sequence length="329" mass="37697">MFVFKIFKAMRILYGKVIGYEKPSPVIMEKDRNKVSRLIYDMLSADGPCMIARFGANEMGCVLNYLDVKRGMPPLLDYIRGKSGDWWWSEGKKACMYNQAGFFPVDDESLSRFSEMMLDDARMMSLCGVLTCEIYDLPKLYAYMDDPEFVPVGFLDPFVANVPWSRVLENKRVVVVHPFAELIESQYANRRNLFSDSRVLPDFTLRTVKAVQSIGGGDAIRFDNWFEALDYMKSEIDKLDYDICLLGCGAYGFPLAAHVCRTGRKAVHIGGSLQLLFGIKGKRWENPSEAVQFGLPSDFYIKLMDNPYWVRPTKYRTDKSDKVEGGCYW</sequence>
<comment type="caution">
    <text evidence="1">The sequence shown here is derived from an EMBL/GenBank/DDBJ whole genome shotgun (WGS) entry which is preliminary data.</text>
</comment>
<protein>
    <submittedName>
        <fullName evidence="1">Uncharacterized protein</fullName>
    </submittedName>
</protein>
<gene>
    <name evidence="1" type="ORF">HPS56_01890</name>
</gene>